<dbReference type="RefSeq" id="WP_005159790.1">
    <property type="nucleotide sequence ID" value="NZ_CGBC01000013.1"/>
</dbReference>
<dbReference type="GeneID" id="31411209"/>
<dbReference type="Gene3D" id="3.90.550.10">
    <property type="entry name" value="Spore Coat Polysaccharide Biosynthesis Protein SpsA, Chain A"/>
    <property type="match status" value="1"/>
</dbReference>
<dbReference type="InterPro" id="IPR001173">
    <property type="entry name" value="Glyco_trans_2-like"/>
</dbReference>
<protein>
    <submittedName>
        <fullName evidence="5">Glycosyltransferase</fullName>
    </submittedName>
    <submittedName>
        <fullName evidence="4">Putative glycosyl transferase</fullName>
        <ecNumber evidence="4">2.4.1.212</ecNumber>
    </submittedName>
</protein>
<dbReference type="Pfam" id="PF00535">
    <property type="entry name" value="Glycos_transf_2"/>
    <property type="match status" value="1"/>
</dbReference>
<evidence type="ECO:0000259" key="3">
    <source>
        <dbReference type="Pfam" id="PF00535"/>
    </source>
</evidence>
<dbReference type="PANTHER" id="PTHR22916:SF51">
    <property type="entry name" value="GLYCOSYLTRANSFERASE EPSH-RELATED"/>
    <property type="match status" value="1"/>
</dbReference>
<evidence type="ECO:0000256" key="1">
    <source>
        <dbReference type="ARBA" id="ARBA00022676"/>
    </source>
</evidence>
<organism evidence="4 6">
    <name type="scientific">Yersinia enterocolitica</name>
    <dbReference type="NCBI Taxonomy" id="630"/>
    <lineage>
        <taxon>Bacteria</taxon>
        <taxon>Pseudomonadati</taxon>
        <taxon>Pseudomonadota</taxon>
        <taxon>Gammaproteobacteria</taxon>
        <taxon>Enterobacterales</taxon>
        <taxon>Yersiniaceae</taxon>
        <taxon>Yersinia</taxon>
    </lineage>
</organism>
<evidence type="ECO:0000313" key="4">
    <source>
        <dbReference type="EMBL" id="CFQ55556.1"/>
    </source>
</evidence>
<evidence type="ECO:0000313" key="7">
    <source>
        <dbReference type="Proteomes" id="UP000595309"/>
    </source>
</evidence>
<proteinExistence type="predicted"/>
<dbReference type="CDD" id="cd00761">
    <property type="entry name" value="Glyco_tranf_GTA_type"/>
    <property type="match status" value="1"/>
</dbReference>
<evidence type="ECO:0000313" key="5">
    <source>
        <dbReference type="EMBL" id="QQU48923.1"/>
    </source>
</evidence>
<dbReference type="InterPro" id="IPR029044">
    <property type="entry name" value="Nucleotide-diphossugar_trans"/>
</dbReference>
<evidence type="ECO:0000256" key="2">
    <source>
        <dbReference type="ARBA" id="ARBA00022679"/>
    </source>
</evidence>
<dbReference type="EMBL" id="CGBR01000004">
    <property type="protein sequence ID" value="CFQ55556.1"/>
    <property type="molecule type" value="Genomic_DNA"/>
</dbReference>
<dbReference type="PANTHER" id="PTHR22916">
    <property type="entry name" value="GLYCOSYLTRANSFERASE"/>
    <property type="match status" value="1"/>
</dbReference>
<keyword evidence="2 4" id="KW-0808">Transferase</keyword>
<name>A0A0E1NB84_YEREN</name>
<reference evidence="4 6" key="1">
    <citation type="submission" date="2015-03" db="EMBL/GenBank/DDBJ databases">
        <authorList>
            <person name="Murphy D."/>
        </authorList>
    </citation>
    <scope>NUCLEOTIDE SEQUENCE [LARGE SCALE GENOMIC DNA]</scope>
    <source>
        <strain evidence="4 6">IP26249</strain>
    </source>
</reference>
<keyword evidence="1 4" id="KW-0328">Glycosyltransferase</keyword>
<dbReference type="SUPFAM" id="SSF53448">
    <property type="entry name" value="Nucleotide-diphospho-sugar transferases"/>
    <property type="match status" value="1"/>
</dbReference>
<accession>A0A0E1NB84</accession>
<reference evidence="5 7" key="2">
    <citation type="submission" date="2021-01" db="EMBL/GenBank/DDBJ databases">
        <title>FDA dAtabase for Regulatory Grade micrObial Sequences (FDA-ARGOS): Supporting development and validation of Infectious Disease Dx tests.</title>
        <authorList>
            <person name="Blissenbach B."/>
            <person name="Krut O."/>
            <person name="Tallon L."/>
            <person name="Sadzewicz L."/>
            <person name="Zhao X."/>
            <person name="Boylan J."/>
            <person name="Ott S."/>
            <person name="Bowen H."/>
            <person name="Vavikolanu K."/>
            <person name="Mehta A."/>
            <person name="Aluvathingal J."/>
            <person name="Nadendla S."/>
            <person name="Yan Y."/>
            <person name="Sichtig H."/>
        </authorList>
    </citation>
    <scope>NUCLEOTIDE SEQUENCE [LARGE SCALE GENOMIC DNA]</scope>
    <source>
        <strain evidence="5 7">FDAARGOS_1082</strain>
    </source>
</reference>
<evidence type="ECO:0000313" key="6">
    <source>
        <dbReference type="Proteomes" id="UP000048841"/>
    </source>
</evidence>
<dbReference type="EMBL" id="CP068146">
    <property type="protein sequence ID" value="QQU48923.1"/>
    <property type="molecule type" value="Genomic_DNA"/>
</dbReference>
<dbReference type="GO" id="GO:0050501">
    <property type="term" value="F:hyaluronan synthase activity"/>
    <property type="evidence" value="ECO:0007669"/>
    <property type="project" value="UniProtKB-EC"/>
</dbReference>
<dbReference type="EC" id="2.4.1.212" evidence="4"/>
<feature type="domain" description="Glycosyltransferase 2-like" evidence="3">
    <location>
        <begin position="7"/>
        <end position="123"/>
    </location>
</feature>
<dbReference type="KEGG" id="yet:CH48_1385"/>
<dbReference type="OMA" id="IMHEAEI"/>
<dbReference type="AlphaFoldDB" id="A0A0E1NB84"/>
<gene>
    <name evidence="4" type="primary">hyaD_2</name>
    <name evidence="4" type="ORF">ERS137941_00884</name>
    <name evidence="5" type="ORF">I6I39_09720</name>
</gene>
<sequence length="329" mass="36943">MSNKDISVIVPVFNCGAYLTLLLDSLYQQSGVSLEIIAVNDGSTDNSLAILEDAAHRDPRLVIINQPNQGLSAARNAGISRATARWVAFADGDDWLAPNALLTWLRQAEQQQLDLLVGNGFSFTTDPCLSPDSPLLHKQLWGQTISGQQWIIRSVEHNEWPHYAWLQLICRELINTHQLAFIPKMLHEDILWTTNLALVTRRIGFCETPFYGYRTNPQSITHSPSTQALLARANSYLHIIKALVSLARAQELPLRAALLRHANQESGHFLGLMRKRLPPSPERTALAIEFRELGLPSALYRGASNIHEFWRALRCSVILARLAQQNHNQ</sequence>
<dbReference type="Proteomes" id="UP000595309">
    <property type="component" value="Chromosome"/>
</dbReference>
<dbReference type="PATRIC" id="fig|630.129.peg.259"/>
<dbReference type="Proteomes" id="UP000048841">
    <property type="component" value="Unassembled WGS sequence"/>
</dbReference>